<dbReference type="FunFam" id="1.10.10.10:FF:000008">
    <property type="entry name" value="E2F transcription factor 1"/>
    <property type="match status" value="1"/>
</dbReference>
<evidence type="ECO:0000259" key="7">
    <source>
        <dbReference type="SMART" id="SM01372"/>
    </source>
</evidence>
<evidence type="ECO:0000256" key="4">
    <source>
        <dbReference type="ARBA" id="ARBA00023163"/>
    </source>
</evidence>
<keyword evidence="5" id="KW-0539">Nucleus</keyword>
<dbReference type="Pfam" id="PF02319">
    <property type="entry name" value="WHD_E2F_TDP"/>
    <property type="match status" value="1"/>
</dbReference>
<dbReference type="InterPro" id="IPR036390">
    <property type="entry name" value="WH_DNA-bd_sf"/>
</dbReference>
<dbReference type="STRING" id="7868.ENSCMIP00000001565"/>
<keyword evidence="9" id="KW-1185">Reference proteome</keyword>
<dbReference type="SMART" id="SM01372">
    <property type="entry name" value="E2F_TDP"/>
    <property type="match status" value="1"/>
</dbReference>
<dbReference type="Gene3D" id="6.10.250.540">
    <property type="match status" value="1"/>
</dbReference>
<dbReference type="GO" id="GO:0035189">
    <property type="term" value="C:Rb-E2F complex"/>
    <property type="evidence" value="ECO:0007669"/>
    <property type="project" value="TreeGrafter"/>
</dbReference>
<reference evidence="9" key="3">
    <citation type="journal article" date="2014" name="Nature">
        <title>Elephant shark genome provides unique insights into gnathostome evolution.</title>
        <authorList>
            <consortium name="International Elephant Shark Genome Sequencing Consortium"/>
            <person name="Venkatesh B."/>
            <person name="Lee A.P."/>
            <person name="Ravi V."/>
            <person name="Maurya A.K."/>
            <person name="Lian M.M."/>
            <person name="Swann J.B."/>
            <person name="Ohta Y."/>
            <person name="Flajnik M.F."/>
            <person name="Sutoh Y."/>
            <person name="Kasahara M."/>
            <person name="Hoon S."/>
            <person name="Gangu V."/>
            <person name="Roy S.W."/>
            <person name="Irimia M."/>
            <person name="Korzh V."/>
            <person name="Kondrychyn I."/>
            <person name="Lim Z.W."/>
            <person name="Tay B.H."/>
            <person name="Tohari S."/>
            <person name="Kong K.W."/>
            <person name="Ho S."/>
            <person name="Lorente-Galdos B."/>
            <person name="Quilez J."/>
            <person name="Marques-Bonet T."/>
            <person name="Raney B.J."/>
            <person name="Ingham P.W."/>
            <person name="Tay A."/>
            <person name="Hillier L.W."/>
            <person name="Minx P."/>
            <person name="Boehm T."/>
            <person name="Wilson R.K."/>
            <person name="Brenner S."/>
            <person name="Warren W.C."/>
        </authorList>
    </citation>
    <scope>NUCLEOTIDE SEQUENCE [LARGE SCALE GENOMIC DNA]</scope>
</reference>
<reference evidence="9" key="2">
    <citation type="journal article" date="2007" name="PLoS Biol.">
        <title>Survey sequencing and comparative analysis of the elephant shark (Callorhinchus milii) genome.</title>
        <authorList>
            <person name="Venkatesh B."/>
            <person name="Kirkness E.F."/>
            <person name="Loh Y.H."/>
            <person name="Halpern A.L."/>
            <person name="Lee A.P."/>
            <person name="Johnson J."/>
            <person name="Dandona N."/>
            <person name="Viswanathan L.D."/>
            <person name="Tay A."/>
            <person name="Venter J.C."/>
            <person name="Strausberg R.L."/>
            <person name="Brenner S."/>
        </authorList>
    </citation>
    <scope>NUCLEOTIDE SEQUENCE [LARGE SCALE GENOMIC DNA]</scope>
</reference>
<accession>A0A4W3GFY0</accession>
<evidence type="ECO:0000256" key="5">
    <source>
        <dbReference type="RuleBase" id="RU003796"/>
    </source>
</evidence>
<dbReference type="Ensembl" id="ENSCMIT00000001629.1">
    <property type="protein sequence ID" value="ENSCMIP00000001565.1"/>
    <property type="gene ID" value="ENSCMIG00000000998.1"/>
</dbReference>
<evidence type="ECO:0000256" key="1">
    <source>
        <dbReference type="ARBA" id="ARBA00010940"/>
    </source>
</evidence>
<dbReference type="PANTHER" id="PTHR12081:SF43">
    <property type="entry name" value="TRANSCRIPTION FACTOR E2F1"/>
    <property type="match status" value="1"/>
</dbReference>
<evidence type="ECO:0000256" key="2">
    <source>
        <dbReference type="ARBA" id="ARBA00023015"/>
    </source>
</evidence>
<evidence type="ECO:0000313" key="8">
    <source>
        <dbReference type="Ensembl" id="ENSCMIP00000001565.1"/>
    </source>
</evidence>
<reference evidence="8" key="5">
    <citation type="submission" date="2025-09" db="UniProtKB">
        <authorList>
            <consortium name="Ensembl"/>
        </authorList>
    </citation>
    <scope>IDENTIFICATION</scope>
</reference>
<comment type="similarity">
    <text evidence="1 5">Belongs to the E2F/DP family.</text>
</comment>
<dbReference type="SUPFAM" id="SSF46785">
    <property type="entry name" value="Winged helix' DNA-binding domain"/>
    <property type="match status" value="1"/>
</dbReference>
<evidence type="ECO:0000313" key="9">
    <source>
        <dbReference type="Proteomes" id="UP000314986"/>
    </source>
</evidence>
<comment type="subcellular location">
    <subcellularLocation>
        <location evidence="5">Nucleus</location>
    </subcellularLocation>
</comment>
<evidence type="ECO:0000256" key="3">
    <source>
        <dbReference type="ARBA" id="ARBA00023125"/>
    </source>
</evidence>
<dbReference type="InParanoid" id="A0A4W3GFY0"/>
<dbReference type="GO" id="GO:0000978">
    <property type="term" value="F:RNA polymerase II cis-regulatory region sequence-specific DNA binding"/>
    <property type="evidence" value="ECO:0007669"/>
    <property type="project" value="InterPro"/>
</dbReference>
<reference evidence="8" key="4">
    <citation type="submission" date="2025-08" db="UniProtKB">
        <authorList>
            <consortium name="Ensembl"/>
        </authorList>
    </citation>
    <scope>IDENTIFICATION</scope>
</reference>
<dbReference type="Pfam" id="PF16421">
    <property type="entry name" value="E2F_CC-MB"/>
    <property type="match status" value="1"/>
</dbReference>
<dbReference type="AlphaFoldDB" id="A0A4W3GFY0"/>
<protein>
    <submittedName>
        <fullName evidence="8">E2F transcription factor 1</fullName>
    </submittedName>
</protein>
<organism evidence="8 9">
    <name type="scientific">Callorhinchus milii</name>
    <name type="common">Ghost shark</name>
    <dbReference type="NCBI Taxonomy" id="7868"/>
    <lineage>
        <taxon>Eukaryota</taxon>
        <taxon>Metazoa</taxon>
        <taxon>Chordata</taxon>
        <taxon>Craniata</taxon>
        <taxon>Vertebrata</taxon>
        <taxon>Chondrichthyes</taxon>
        <taxon>Holocephali</taxon>
        <taxon>Chimaeriformes</taxon>
        <taxon>Callorhinchidae</taxon>
        <taxon>Callorhinchus</taxon>
    </lineage>
</organism>
<name>A0A4W3GFY0_CALMI</name>
<dbReference type="PANTHER" id="PTHR12081">
    <property type="entry name" value="TRANSCRIPTION FACTOR E2F"/>
    <property type="match status" value="1"/>
</dbReference>
<dbReference type="SUPFAM" id="SSF144074">
    <property type="entry name" value="E2F-DP heterodimerization region"/>
    <property type="match status" value="1"/>
</dbReference>
<keyword evidence="3 5" id="KW-0238">DNA-binding</keyword>
<dbReference type="FunCoup" id="A0A4W3GFY0">
    <property type="interactions" value="487"/>
</dbReference>
<dbReference type="Gene3D" id="1.10.10.10">
    <property type="entry name" value="Winged helix-like DNA-binding domain superfamily/Winged helix DNA-binding domain"/>
    <property type="match status" value="1"/>
</dbReference>
<dbReference type="Proteomes" id="UP000314986">
    <property type="component" value="Unassembled WGS sequence"/>
</dbReference>
<dbReference type="GeneTree" id="ENSGT00940000159472"/>
<dbReference type="GO" id="GO:0046983">
    <property type="term" value="F:protein dimerization activity"/>
    <property type="evidence" value="ECO:0007669"/>
    <property type="project" value="InterPro"/>
</dbReference>
<keyword evidence="2 5" id="KW-0805">Transcription regulation</keyword>
<dbReference type="InterPro" id="IPR037241">
    <property type="entry name" value="E2F-DP_heterodim"/>
</dbReference>
<gene>
    <name evidence="8" type="primary">LOC103188611</name>
</gene>
<proteinExistence type="inferred from homology"/>
<sequence length="308" mass="33618">HSPNPQVKRKLDLESDHQYLPLEMETPKGKGKSSGRGLKSPCEKTRYDASLSLITKRFIHLLGQCADGVLDLNWAAQVLEVQKRRIYDITNVLEGIKLITKKSKNHIQWIAGEADTQDPVLLREIAELDDTERQLEELIKSCTLQLKLLTEDSEGQRYPYRGLTMVMVIKAPADTRLQVTNPNEALQISLQSTKGPVEVFLCPEEGSSACSPVKTTVSPLPGSVIGPPLTSLPLRSANSALLLPSTSVTLSPLTAAAALHQDEDLPGAGPFGGAFVSLSPPLFQDYHFGLDESEGISELFDALPPLDF</sequence>
<feature type="domain" description="E2F/DP family winged-helix DNA-binding" evidence="7">
    <location>
        <begin position="46"/>
        <end position="111"/>
    </location>
</feature>
<feature type="region of interest" description="Disordered" evidence="6">
    <location>
        <begin position="1"/>
        <end position="41"/>
    </location>
</feature>
<dbReference type="CDD" id="cd14660">
    <property type="entry name" value="E2F_DD"/>
    <property type="match status" value="1"/>
</dbReference>
<dbReference type="GO" id="GO:0000981">
    <property type="term" value="F:DNA-binding transcription factor activity, RNA polymerase II-specific"/>
    <property type="evidence" value="ECO:0007669"/>
    <property type="project" value="TreeGrafter"/>
</dbReference>
<dbReference type="InterPro" id="IPR032198">
    <property type="entry name" value="E2F_CC-MB"/>
</dbReference>
<dbReference type="InterPro" id="IPR015633">
    <property type="entry name" value="E2F"/>
</dbReference>
<dbReference type="InterPro" id="IPR003316">
    <property type="entry name" value="E2F_WHTH_DNA-bd_dom"/>
</dbReference>
<keyword evidence="4 5" id="KW-0804">Transcription</keyword>
<reference evidence="9" key="1">
    <citation type="journal article" date="2006" name="Science">
        <title>Ancient noncoding elements conserved in the human genome.</title>
        <authorList>
            <person name="Venkatesh B."/>
            <person name="Kirkness E.F."/>
            <person name="Loh Y.H."/>
            <person name="Halpern A.L."/>
            <person name="Lee A.P."/>
            <person name="Johnson J."/>
            <person name="Dandona N."/>
            <person name="Viswanathan L.D."/>
            <person name="Tay A."/>
            <person name="Venter J.C."/>
            <person name="Strausberg R.L."/>
            <person name="Brenner S."/>
        </authorList>
    </citation>
    <scope>NUCLEOTIDE SEQUENCE [LARGE SCALE GENOMIC DNA]</scope>
</reference>
<dbReference type="OMA" id="NHIQWIA"/>
<dbReference type="InterPro" id="IPR036388">
    <property type="entry name" value="WH-like_DNA-bd_sf"/>
</dbReference>
<evidence type="ECO:0000256" key="6">
    <source>
        <dbReference type="SAM" id="MobiDB-lite"/>
    </source>
</evidence>